<keyword evidence="2" id="KW-1185">Reference proteome</keyword>
<protein>
    <submittedName>
        <fullName evidence="1">Uncharacterized protein</fullName>
    </submittedName>
</protein>
<sequence length="127" mass="14376">MYVILKKAGGKVDVFNITSMLSLVERSFKDEDIGINIAFTLFLGGNDFMPKYYAISHDSVLKNVIQNAHFKHSLYTVVDGWFIVLQHSNVSFVDVQAITKGQNEDVSQKGGFKTAYQRKWLLPQSIN</sequence>
<accession>A0ABY7G5U4</accession>
<proteinExistence type="predicted"/>
<evidence type="ECO:0000313" key="2">
    <source>
        <dbReference type="Proteomes" id="UP001164746"/>
    </source>
</evidence>
<dbReference type="Proteomes" id="UP001164746">
    <property type="component" value="Chromosome 16"/>
</dbReference>
<dbReference type="EMBL" id="CP111027">
    <property type="protein sequence ID" value="WAR29800.1"/>
    <property type="molecule type" value="Genomic_DNA"/>
</dbReference>
<reference evidence="1" key="1">
    <citation type="submission" date="2022-11" db="EMBL/GenBank/DDBJ databases">
        <title>Centuries of genome instability and evolution in soft-shell clam transmissible cancer (bioRxiv).</title>
        <authorList>
            <person name="Hart S.F.M."/>
            <person name="Yonemitsu M.A."/>
            <person name="Giersch R.M."/>
            <person name="Beal B.F."/>
            <person name="Arriagada G."/>
            <person name="Davis B.W."/>
            <person name="Ostrander E.A."/>
            <person name="Goff S.P."/>
            <person name="Metzger M.J."/>
        </authorList>
    </citation>
    <scope>NUCLEOTIDE SEQUENCE</scope>
    <source>
        <strain evidence="1">MELC-2E11</strain>
        <tissue evidence="1">Siphon/mantle</tissue>
    </source>
</reference>
<organism evidence="1 2">
    <name type="scientific">Mya arenaria</name>
    <name type="common">Soft-shell clam</name>
    <dbReference type="NCBI Taxonomy" id="6604"/>
    <lineage>
        <taxon>Eukaryota</taxon>
        <taxon>Metazoa</taxon>
        <taxon>Spiralia</taxon>
        <taxon>Lophotrochozoa</taxon>
        <taxon>Mollusca</taxon>
        <taxon>Bivalvia</taxon>
        <taxon>Autobranchia</taxon>
        <taxon>Heteroconchia</taxon>
        <taxon>Euheterodonta</taxon>
        <taxon>Imparidentia</taxon>
        <taxon>Neoheterodontei</taxon>
        <taxon>Myida</taxon>
        <taxon>Myoidea</taxon>
        <taxon>Myidae</taxon>
        <taxon>Mya</taxon>
    </lineage>
</organism>
<evidence type="ECO:0000313" key="1">
    <source>
        <dbReference type="EMBL" id="WAR29800.1"/>
    </source>
</evidence>
<gene>
    <name evidence="1" type="ORF">MAR_003368</name>
</gene>
<name>A0ABY7G5U4_MYAAR</name>